<dbReference type="InterPro" id="IPR004300">
    <property type="entry name" value="Glyco_hydro_57_N"/>
</dbReference>
<gene>
    <name evidence="4" type="ORF">UZ20_WS6002001055</name>
</gene>
<evidence type="ECO:0000313" key="5">
    <source>
        <dbReference type="Proteomes" id="UP000070449"/>
    </source>
</evidence>
<dbReference type="PANTHER" id="PTHR36306:SF1">
    <property type="entry name" value="ALPHA-AMYLASE-RELATED"/>
    <property type="match status" value="1"/>
</dbReference>
<dbReference type="EMBL" id="JYPD01000028">
    <property type="protein sequence ID" value="KXK07932.1"/>
    <property type="molecule type" value="Genomic_DNA"/>
</dbReference>
<comment type="caution">
    <text evidence="4">The sequence shown here is derived from an EMBL/GenBank/DDBJ whole genome shotgun (WGS) entry which is preliminary data.</text>
</comment>
<accession>A0A136KEV0</accession>
<keyword evidence="2" id="KW-0119">Carbohydrate metabolism</keyword>
<dbReference type="GO" id="GO:0005975">
    <property type="term" value="P:carbohydrate metabolic process"/>
    <property type="evidence" value="ECO:0007669"/>
    <property type="project" value="InterPro"/>
</dbReference>
<dbReference type="GO" id="GO:0016787">
    <property type="term" value="F:hydrolase activity"/>
    <property type="evidence" value="ECO:0007669"/>
    <property type="project" value="UniProtKB-KW"/>
</dbReference>
<dbReference type="InterPro" id="IPR052046">
    <property type="entry name" value="GH57_Enzymes"/>
</dbReference>
<comment type="similarity">
    <text evidence="1">Belongs to the glycosyl hydrolase 57 family.</text>
</comment>
<protein>
    <submittedName>
        <fullName evidence="4">Glycosyl hydrolase family 57</fullName>
    </submittedName>
</protein>
<dbReference type="STRING" id="1617427.UZ20_WS6002001055"/>
<dbReference type="Pfam" id="PF03065">
    <property type="entry name" value="Glyco_hydro_57"/>
    <property type="match status" value="1"/>
</dbReference>
<dbReference type="Proteomes" id="UP000070449">
    <property type="component" value="Unassembled WGS sequence"/>
</dbReference>
<name>A0A136KEV0_9BACT</name>
<evidence type="ECO:0000259" key="3">
    <source>
        <dbReference type="Pfam" id="PF03065"/>
    </source>
</evidence>
<sequence length="400" mass="47745">MPKSQAKKVLIYFKVHQPYYLADYKFFQKRSFAKYDAYFKTLNKQNGFARRIIEENYYPLNELLLRLLSNNENLYLHFGFSGVTLEQFQKYDPELITGFKQMVSTGRVNVGASTYYHSRSWDYSRQEFVKQVIMQRNLIWDIFRVKANWFTDSVHHYSNELAKFLKGIGFDSYLTTSNLGESLIYENQDVQLDDETQEIMLKNRFSDKRSKRLHVFNLGRVGALDKVIFDQSLLDTFLSTTEVSDIGITFDYNYAAFDPSKRNRYFRFITDLLENDNFNINSISVTDKQHRNNQVTEHNVSSYNDLTKSNQLQLEAISELYKLEEYLSRIERKRKPLAVKRNVFEAWRRLQSFDHIEFMDTHNWESKQNESRIPYDSPYDAYINFMNIVQDFNEELKKIT</sequence>
<dbReference type="PANTHER" id="PTHR36306">
    <property type="entry name" value="ALPHA-AMYLASE-RELATED-RELATED"/>
    <property type="match status" value="1"/>
</dbReference>
<dbReference type="AlphaFoldDB" id="A0A136KEV0"/>
<evidence type="ECO:0000256" key="1">
    <source>
        <dbReference type="ARBA" id="ARBA00006821"/>
    </source>
</evidence>
<dbReference type="SUPFAM" id="SSF88713">
    <property type="entry name" value="Glycoside hydrolase/deacetylase"/>
    <property type="match status" value="1"/>
</dbReference>
<reference evidence="4 5" key="1">
    <citation type="submission" date="2015-02" db="EMBL/GenBank/DDBJ databases">
        <title>Improved understanding of the partial-nitritation anammox process through 23 genomes representing the majority of the microbial community.</title>
        <authorList>
            <person name="Speth D.R."/>
            <person name="In T Zandt M."/>
            <person name="Guerrero Cruz S."/>
            <person name="Jetten M.S."/>
            <person name="Dutilh B.E."/>
        </authorList>
    </citation>
    <scope>NUCLEOTIDE SEQUENCE [LARGE SCALE GENOMIC DNA]</scope>
    <source>
        <strain evidence="4">OLB21</strain>
    </source>
</reference>
<evidence type="ECO:0000313" key="4">
    <source>
        <dbReference type="EMBL" id="KXK07932.1"/>
    </source>
</evidence>
<organism evidence="4 5">
    <name type="scientific">candidate division WS6 bacterium OLB21</name>
    <dbReference type="NCBI Taxonomy" id="1617427"/>
    <lineage>
        <taxon>Bacteria</taxon>
        <taxon>Candidatus Dojkabacteria</taxon>
    </lineage>
</organism>
<feature type="domain" description="Glycoside hydrolase family 57 N-terminal" evidence="3">
    <location>
        <begin position="11"/>
        <end position="185"/>
    </location>
</feature>
<proteinExistence type="inferred from homology"/>
<evidence type="ECO:0000256" key="2">
    <source>
        <dbReference type="ARBA" id="ARBA00023277"/>
    </source>
</evidence>
<keyword evidence="4" id="KW-0378">Hydrolase</keyword>
<dbReference type="InterPro" id="IPR011330">
    <property type="entry name" value="Glyco_hydro/deAcase_b/a-brl"/>
</dbReference>
<dbReference type="Gene3D" id="3.20.110.20">
    <property type="match status" value="1"/>
</dbReference>